<sequence>MPMTINNETNIERMKYIRLGVFVSMLLTTAVLWAQNTPLSLWEEHLEQLSADAGEEHDWENELQELSQLLQEPLNLNEATKSQLERFPFLTDIQIENLLAYIYVHGPMQTVYELQLVAEMDKRTIELLLPFVCVQPLKGEGRRYPTLRTIMKYGRHEALARLDLPFYTRKGYAKNYLGPSPYHSMRYAFRYGDYLQAGITGEKDAGEPMFGLHNGKGYDSYSYYFIIRNLGRLKTLALGNYRLSFGQGLVVSTDFRLGKTFSLSAAEHRAGGIRKHASTDEYNYFRGAAATVQVIPSLELSAFCSHRLMDGVVKEGEITSIYKTGLHRTQKEADKANAFALQLMGGNLTYAKKTLRLGATGICYFFDRPYEPKRDGYSRYNLHGTAFYNIGVDYQYRLGRIVWVGEAAMGKQGYALLNKWKYDFSPDYRLLLVHRYYSFDYWAMFARSFAESSAPQNENGWYLVAETAPFARWRFFASIDMFSFPWWKYRISKPSQGTDVMFQASYSPRRNLSMYLNHRYKRKERDVTGSGGAVTSPIRHHRFRYRLSYAPGSFTFRTTIDYNHFRQQDKAGYHFDGKDGYQFTQSCAYSPSSFPLSLALQATYFDTDDYDSRIYAAERGLLYTFSTPSFSGRGWRYSAVLRYDVGKAFMFLAKFGQTVYGDRETIGSGNEQIDSHRKADLQMQLRVKF</sequence>
<name>A0A4R2LSS8_9BACE</name>
<dbReference type="SUPFAM" id="SSF47781">
    <property type="entry name" value="RuvA domain 2-like"/>
    <property type="match status" value="1"/>
</dbReference>
<dbReference type="Proteomes" id="UP000295600">
    <property type="component" value="Unassembled WGS sequence"/>
</dbReference>
<dbReference type="EMBL" id="SLXB01000001">
    <property type="protein sequence ID" value="TCO96289.1"/>
    <property type="molecule type" value="Genomic_DNA"/>
</dbReference>
<dbReference type="InterPro" id="IPR010994">
    <property type="entry name" value="RuvA_2-like"/>
</dbReference>
<gene>
    <name evidence="1" type="ORF">EV202_10160</name>
</gene>
<reference evidence="1 2" key="1">
    <citation type="submission" date="2019-03" db="EMBL/GenBank/DDBJ databases">
        <title>Genomic Encyclopedia of Type Strains, Phase IV (KMG-IV): sequencing the most valuable type-strain genomes for metagenomic binning, comparative biology and taxonomic classification.</title>
        <authorList>
            <person name="Goeker M."/>
        </authorList>
    </citation>
    <scope>NUCLEOTIDE SEQUENCE [LARGE SCALE GENOMIC DNA]</scope>
    <source>
        <strain evidence="1 2">DSM 23917</strain>
    </source>
</reference>
<proteinExistence type="predicted"/>
<dbReference type="AlphaFoldDB" id="A0A4R2LSS8"/>
<protein>
    <submittedName>
        <fullName evidence="1">Helix-hairpin-helix protein</fullName>
    </submittedName>
</protein>
<organism evidence="1 2">
    <name type="scientific">Prevotella heparinolytica</name>
    <dbReference type="NCBI Taxonomy" id="28113"/>
    <lineage>
        <taxon>Bacteria</taxon>
        <taxon>Pseudomonadati</taxon>
        <taxon>Bacteroidota</taxon>
        <taxon>Bacteroidia</taxon>
        <taxon>Bacteroidales</taxon>
        <taxon>Bacteroidaceae</taxon>
        <taxon>Bacteroides</taxon>
    </lineage>
</organism>
<comment type="caution">
    <text evidence="1">The sequence shown here is derived from an EMBL/GenBank/DDBJ whole genome shotgun (WGS) entry which is preliminary data.</text>
</comment>
<evidence type="ECO:0000313" key="2">
    <source>
        <dbReference type="Proteomes" id="UP000295600"/>
    </source>
</evidence>
<accession>A0A4R2LSS8</accession>
<evidence type="ECO:0000313" key="1">
    <source>
        <dbReference type="EMBL" id="TCO96289.1"/>
    </source>
</evidence>